<protein>
    <submittedName>
        <fullName evidence="1">Uncharacterized protein</fullName>
    </submittedName>
</protein>
<evidence type="ECO:0000313" key="1">
    <source>
        <dbReference type="EMBL" id="RAK25546.1"/>
    </source>
</evidence>
<dbReference type="RefSeq" id="WP_111655086.1">
    <property type="nucleotide sequence ID" value="NZ_JACHWI010000002.1"/>
</dbReference>
<dbReference type="AlphaFoldDB" id="A0A327YY10"/>
<dbReference type="OrthoDB" id="3297015at2"/>
<sequence length="81" mass="8700">MIPSCPECGTPGVPLLFGLPVPEAIDAADDGDLALGGCVMRDPTPNWQCPEGHQWRDADEQAYDHHLLTVLSAHGYRTDAS</sequence>
<proteinExistence type="predicted"/>
<evidence type="ECO:0000313" key="2">
    <source>
        <dbReference type="Proteomes" id="UP000249341"/>
    </source>
</evidence>
<gene>
    <name evidence="1" type="ORF">B0I29_1328</name>
</gene>
<keyword evidence="2" id="KW-1185">Reference proteome</keyword>
<accession>A0A327YY10</accession>
<organism evidence="1 2">
    <name type="scientific">Actinoplanes lutulentus</name>
    <dbReference type="NCBI Taxonomy" id="1287878"/>
    <lineage>
        <taxon>Bacteria</taxon>
        <taxon>Bacillati</taxon>
        <taxon>Actinomycetota</taxon>
        <taxon>Actinomycetes</taxon>
        <taxon>Micromonosporales</taxon>
        <taxon>Micromonosporaceae</taxon>
        <taxon>Actinoplanes</taxon>
    </lineage>
</organism>
<dbReference type="Proteomes" id="UP000249341">
    <property type="component" value="Unassembled WGS sequence"/>
</dbReference>
<reference evidence="1 2" key="1">
    <citation type="submission" date="2018-06" db="EMBL/GenBank/DDBJ databases">
        <title>Genomic Encyclopedia of Type Strains, Phase III (KMG-III): the genomes of soil and plant-associated and newly described type strains.</title>
        <authorList>
            <person name="Whitman W."/>
        </authorList>
    </citation>
    <scope>NUCLEOTIDE SEQUENCE [LARGE SCALE GENOMIC DNA]</scope>
    <source>
        <strain evidence="1 2">CGMCC 4.7090</strain>
    </source>
</reference>
<dbReference type="EMBL" id="QLMJ01000032">
    <property type="protein sequence ID" value="RAK25546.1"/>
    <property type="molecule type" value="Genomic_DNA"/>
</dbReference>
<name>A0A327YY10_9ACTN</name>
<comment type="caution">
    <text evidence="1">The sequence shown here is derived from an EMBL/GenBank/DDBJ whole genome shotgun (WGS) entry which is preliminary data.</text>
</comment>